<dbReference type="EMBL" id="OB797438">
    <property type="protein sequence ID" value="CAD7434327.1"/>
    <property type="molecule type" value="Genomic_DNA"/>
</dbReference>
<evidence type="ECO:0000256" key="1">
    <source>
        <dbReference type="SAM" id="MobiDB-lite"/>
    </source>
</evidence>
<dbReference type="AlphaFoldDB" id="A0A7R9EIR1"/>
<sequence length="107" mass="12178">MAAPRKRAFVGTETNTTAFIEFVNAEIDGNVSDLEISDDEGDNPTFTVHDSENQNQETDDDDEDDDDDDDDDDSVADQPLSSPTSRRQFWKKTIDFFSPYHQHLTMK</sequence>
<proteinExistence type="predicted"/>
<feature type="compositionally biased region" description="Polar residues" evidence="1">
    <location>
        <begin position="44"/>
        <end position="56"/>
    </location>
</feature>
<name>A0A7R9EIR1_9NEOP</name>
<organism evidence="2">
    <name type="scientific">Timema monikensis</name>
    <dbReference type="NCBI Taxonomy" id="170555"/>
    <lineage>
        <taxon>Eukaryota</taxon>
        <taxon>Metazoa</taxon>
        <taxon>Ecdysozoa</taxon>
        <taxon>Arthropoda</taxon>
        <taxon>Hexapoda</taxon>
        <taxon>Insecta</taxon>
        <taxon>Pterygota</taxon>
        <taxon>Neoptera</taxon>
        <taxon>Polyneoptera</taxon>
        <taxon>Phasmatodea</taxon>
        <taxon>Timematodea</taxon>
        <taxon>Timematoidea</taxon>
        <taxon>Timematidae</taxon>
        <taxon>Timema</taxon>
    </lineage>
</organism>
<evidence type="ECO:0000313" key="2">
    <source>
        <dbReference type="EMBL" id="CAD7434327.1"/>
    </source>
</evidence>
<feature type="compositionally biased region" description="Acidic residues" evidence="1">
    <location>
        <begin position="57"/>
        <end position="75"/>
    </location>
</feature>
<reference evidence="2" key="1">
    <citation type="submission" date="2020-11" db="EMBL/GenBank/DDBJ databases">
        <authorList>
            <person name="Tran Van P."/>
        </authorList>
    </citation>
    <scope>NUCLEOTIDE SEQUENCE</scope>
</reference>
<accession>A0A7R9EIR1</accession>
<gene>
    <name evidence="2" type="ORF">TMSB3V08_LOCUS10980</name>
</gene>
<feature type="region of interest" description="Disordered" evidence="1">
    <location>
        <begin position="31"/>
        <end position="88"/>
    </location>
</feature>
<protein>
    <submittedName>
        <fullName evidence="2">Uncharacterized protein</fullName>
    </submittedName>
</protein>